<organism evidence="2 3">
    <name type="scientific">Nodularia spumigena UHCC 0060</name>
    <dbReference type="NCBI Taxonomy" id="3110300"/>
    <lineage>
        <taxon>Bacteria</taxon>
        <taxon>Bacillati</taxon>
        <taxon>Cyanobacteriota</taxon>
        <taxon>Cyanophyceae</taxon>
        <taxon>Nostocales</taxon>
        <taxon>Nodulariaceae</taxon>
        <taxon>Nodularia</taxon>
    </lineage>
</organism>
<dbReference type="Pfam" id="PF05860">
    <property type="entry name" value="TPS"/>
    <property type="match status" value="1"/>
</dbReference>
<accession>A0ABU5UTJ1</accession>
<protein>
    <submittedName>
        <fullName evidence="2">Filamentous hemagglutinin N-terminal domain-containing protein</fullName>
    </submittedName>
</protein>
<dbReference type="EMBL" id="JAYGHK010000053">
    <property type="protein sequence ID" value="MEA5609561.1"/>
    <property type="molecule type" value="Genomic_DNA"/>
</dbReference>
<dbReference type="SMART" id="SM00912">
    <property type="entry name" value="Haemagg_act"/>
    <property type="match status" value="1"/>
</dbReference>
<proteinExistence type="predicted"/>
<dbReference type="SUPFAM" id="SSF51126">
    <property type="entry name" value="Pectin lyase-like"/>
    <property type="match status" value="1"/>
</dbReference>
<sequence length="200" mass="21671">MLFYSIDFSAKAQIIPDNNLPNNTQIKLDNNTIIIEEGAKLGTNLFHSFQEFSFSRKNVAHFNNPLDIQNIFSRVTGASISQIEGIIKANGTANLFLLNPNGIIFGENARLDIGGSFLASTANSLIFADGLEFSHQNPQPDHLLSINIPIGLQYGTNPKPISIQGTGHDLIGPPFSPLIRGNSTGLEVNPGNTLDISEKE</sequence>
<feature type="domain" description="Filamentous haemagglutinin FhaB/tRNA nuclease CdiA-like TPS" evidence="1">
    <location>
        <begin position="17"/>
        <end position="128"/>
    </location>
</feature>
<dbReference type="Gene3D" id="2.160.20.10">
    <property type="entry name" value="Single-stranded right-handed beta-helix, Pectin lyase-like"/>
    <property type="match status" value="1"/>
</dbReference>
<dbReference type="RefSeq" id="WP_323245883.1">
    <property type="nucleotide sequence ID" value="NZ_JAYGHK010000053.1"/>
</dbReference>
<comment type="caution">
    <text evidence="2">The sequence shown here is derived from an EMBL/GenBank/DDBJ whole genome shotgun (WGS) entry which is preliminary data.</text>
</comment>
<dbReference type="NCBIfam" id="TIGR01901">
    <property type="entry name" value="adhes_NPXG"/>
    <property type="match status" value="1"/>
</dbReference>
<gene>
    <name evidence="2" type="ORF">VB695_16045</name>
</gene>
<name>A0ABU5UTJ1_NODSP</name>
<dbReference type="Proteomes" id="UP001303285">
    <property type="component" value="Unassembled WGS sequence"/>
</dbReference>
<keyword evidence="3" id="KW-1185">Reference proteome</keyword>
<dbReference type="InterPro" id="IPR012334">
    <property type="entry name" value="Pectin_lyas_fold"/>
</dbReference>
<dbReference type="InterPro" id="IPR011050">
    <property type="entry name" value="Pectin_lyase_fold/virulence"/>
</dbReference>
<evidence type="ECO:0000313" key="3">
    <source>
        <dbReference type="Proteomes" id="UP001303285"/>
    </source>
</evidence>
<reference evidence="2 3" key="1">
    <citation type="submission" date="2023-12" db="EMBL/GenBank/DDBJ databases">
        <title>Baltic Sea Cyanobacteria.</title>
        <authorList>
            <person name="Delbaje E."/>
            <person name="Fewer D.P."/>
            <person name="Shishido T.K."/>
        </authorList>
    </citation>
    <scope>NUCLEOTIDE SEQUENCE [LARGE SCALE GENOMIC DNA]</scope>
    <source>
        <strain evidence="2 3">UHCC 0060</strain>
    </source>
</reference>
<evidence type="ECO:0000259" key="1">
    <source>
        <dbReference type="SMART" id="SM00912"/>
    </source>
</evidence>
<evidence type="ECO:0000313" key="2">
    <source>
        <dbReference type="EMBL" id="MEA5609561.1"/>
    </source>
</evidence>
<dbReference type="InterPro" id="IPR008638">
    <property type="entry name" value="FhaB/CdiA-like_TPS"/>
</dbReference>